<feature type="transmembrane region" description="Helical" evidence="6">
    <location>
        <begin position="390"/>
        <end position="411"/>
    </location>
</feature>
<keyword evidence="2 6" id="KW-0812">Transmembrane</keyword>
<evidence type="ECO:0000313" key="7">
    <source>
        <dbReference type="EMBL" id="KAE8259093.1"/>
    </source>
</evidence>
<evidence type="ECO:0000256" key="1">
    <source>
        <dbReference type="ARBA" id="ARBA00004141"/>
    </source>
</evidence>
<feature type="transmembrane region" description="Helical" evidence="6">
    <location>
        <begin position="551"/>
        <end position="572"/>
    </location>
</feature>
<evidence type="ECO:0000256" key="6">
    <source>
        <dbReference type="SAM" id="Phobius"/>
    </source>
</evidence>
<keyword evidence="8" id="KW-1185">Reference proteome</keyword>
<feature type="transmembrane region" description="Helical" evidence="6">
    <location>
        <begin position="295"/>
        <end position="314"/>
    </location>
</feature>
<evidence type="ECO:0000256" key="5">
    <source>
        <dbReference type="SAM" id="MobiDB-lite"/>
    </source>
</evidence>
<feature type="region of interest" description="Disordered" evidence="5">
    <location>
        <begin position="324"/>
        <end position="346"/>
    </location>
</feature>
<organism evidence="7 8">
    <name type="scientific">Tilletia indica</name>
    <dbReference type="NCBI Taxonomy" id="43049"/>
    <lineage>
        <taxon>Eukaryota</taxon>
        <taxon>Fungi</taxon>
        <taxon>Dikarya</taxon>
        <taxon>Basidiomycota</taxon>
        <taxon>Ustilaginomycotina</taxon>
        <taxon>Exobasidiomycetes</taxon>
        <taxon>Tilletiales</taxon>
        <taxon>Tilletiaceae</taxon>
        <taxon>Tilletia</taxon>
    </lineage>
</organism>
<keyword evidence="3 6" id="KW-1133">Transmembrane helix</keyword>
<dbReference type="AlphaFoldDB" id="A0A8T8TF49"/>
<feature type="transmembrane region" description="Helical" evidence="6">
    <location>
        <begin position="423"/>
        <end position="448"/>
    </location>
</feature>
<comment type="subcellular location">
    <subcellularLocation>
        <location evidence="1">Membrane</location>
        <topology evidence="1">Multi-pass membrane protein</topology>
    </subcellularLocation>
</comment>
<proteinExistence type="predicted"/>
<protein>
    <submittedName>
        <fullName evidence="7">Uncharacterized protein</fullName>
    </submittedName>
</protein>
<gene>
    <name evidence="7" type="ORF">A4X13_0g1239</name>
</gene>
<dbReference type="InterPro" id="IPR036259">
    <property type="entry name" value="MFS_trans_sf"/>
</dbReference>
<evidence type="ECO:0000256" key="4">
    <source>
        <dbReference type="ARBA" id="ARBA00023136"/>
    </source>
</evidence>
<feature type="transmembrane region" description="Helical" evidence="6">
    <location>
        <begin position="578"/>
        <end position="598"/>
    </location>
</feature>
<evidence type="ECO:0000256" key="2">
    <source>
        <dbReference type="ARBA" id="ARBA00022692"/>
    </source>
</evidence>
<accession>A0A8T8TF49</accession>
<dbReference type="EMBL" id="LWDF02000047">
    <property type="protein sequence ID" value="KAE8259093.1"/>
    <property type="molecule type" value="Genomic_DNA"/>
</dbReference>
<feature type="transmembrane region" description="Helical" evidence="6">
    <location>
        <begin position="229"/>
        <end position="251"/>
    </location>
</feature>
<reference evidence="7" key="2">
    <citation type="journal article" date="2019" name="IMA Fungus">
        <title>Genome sequencing and comparison of five Tilletia species to identify candidate genes for the detection of regulated species infecting wheat.</title>
        <authorList>
            <person name="Nguyen H.D.T."/>
            <person name="Sultana T."/>
            <person name="Kesanakurti P."/>
            <person name="Hambleton S."/>
        </authorList>
    </citation>
    <scope>NUCLEOTIDE SEQUENCE</scope>
    <source>
        <strain evidence="7">DAOMC 236416</strain>
    </source>
</reference>
<dbReference type="Proteomes" id="UP000077521">
    <property type="component" value="Unassembled WGS sequence"/>
</dbReference>
<evidence type="ECO:0000256" key="3">
    <source>
        <dbReference type="ARBA" id="ARBA00022989"/>
    </source>
</evidence>
<evidence type="ECO:0000313" key="8">
    <source>
        <dbReference type="Proteomes" id="UP000077521"/>
    </source>
</evidence>
<feature type="transmembrane region" description="Helical" evidence="6">
    <location>
        <begin position="148"/>
        <end position="167"/>
    </location>
</feature>
<reference evidence="7" key="1">
    <citation type="submission" date="2016-04" db="EMBL/GenBank/DDBJ databases">
        <authorList>
            <person name="Nguyen H.D."/>
            <person name="Samba Siva P."/>
            <person name="Cullis J."/>
            <person name="Levesque C.A."/>
            <person name="Hambleton S."/>
        </authorList>
    </citation>
    <scope>NUCLEOTIDE SEQUENCE</scope>
    <source>
        <strain evidence="7">DAOMC 236416</strain>
    </source>
</reference>
<comment type="caution">
    <text evidence="7">The sequence shown here is derived from an EMBL/GenBank/DDBJ whole genome shotgun (WGS) entry which is preliminary data.</text>
</comment>
<name>A0A8T8TF49_9BASI</name>
<feature type="transmembrane region" description="Helical" evidence="6">
    <location>
        <begin position="114"/>
        <end position="136"/>
    </location>
</feature>
<dbReference type="SUPFAM" id="SSF103473">
    <property type="entry name" value="MFS general substrate transporter"/>
    <property type="match status" value="1"/>
</dbReference>
<sequence>MSDMAIDRSRPGISSRDVVAADEATPLLQSSSAGVDSRSVPVKSNKLRNLYLDEVTRVMILGALCTGCYNSMAGYQILTDRSFVCSLYYSAIDPDNPAKNAQYPCRQPEIERTLATIVAISVAISGILNAISLLVFCRWMRKIGVKNLVLISMAADIIFLKLPYYILPLGPPLGRSDPWASPVAANVIIIVGVFFNSIFGGNVLMGFAMKSMLIDIAPQSDLGKILSRYLVLLFVSVALAPMLVVAFTRWADQVWGQSLLWTTPHPPPPQDIRPSPGPVPAPIVPGDGGGHHPHAYLAGIILGLVTIAWCILFTRNTAPPDVAPKVVDNTSSEAETECRTSRRSTPTETLKRVGHAILEMLKPLAILSPTALNGDVPTSERRPDWTLTRITISSSAALFFTNVGQMIYEYLTYAFAYDGEQVSLLVSFTCAITSVIVLLGIPAIYAVLEERMDRPPELRGLTRKELNHLGDEIDAVETSAGGGATDTADYFQPTVNRGAVPDGDEPHHIAIGSHIVTISTPAEQIAEDDRHIIHRSFTLWRVRVELACSRIILAIGTLPWVLIGMTLAVLGVKNASTGTILVGLTLLSAIVFNAEAPLNASAMALIKAKGGGTAQRDEYITALSFIHLLTAFVSPLISSFIYAVTLTSAPGTVYLVAAAGMIWSLALIPKKIQGQ</sequence>
<dbReference type="GO" id="GO:0022857">
    <property type="term" value="F:transmembrane transporter activity"/>
    <property type="evidence" value="ECO:0007669"/>
    <property type="project" value="TreeGrafter"/>
</dbReference>
<dbReference type="PANTHER" id="PTHR23507">
    <property type="entry name" value="ZGC:174356"/>
    <property type="match status" value="1"/>
</dbReference>
<feature type="transmembrane region" description="Helical" evidence="6">
    <location>
        <begin position="651"/>
        <end position="668"/>
    </location>
</feature>
<dbReference type="GO" id="GO:0016020">
    <property type="term" value="C:membrane"/>
    <property type="evidence" value="ECO:0007669"/>
    <property type="project" value="UniProtKB-SubCell"/>
</dbReference>
<feature type="transmembrane region" description="Helical" evidence="6">
    <location>
        <begin position="619"/>
        <end position="645"/>
    </location>
</feature>
<dbReference type="PANTHER" id="PTHR23507:SF1">
    <property type="entry name" value="FI18259P1-RELATED"/>
    <property type="match status" value="1"/>
</dbReference>
<keyword evidence="4 6" id="KW-0472">Membrane</keyword>
<feature type="transmembrane region" description="Helical" evidence="6">
    <location>
        <begin position="187"/>
        <end position="208"/>
    </location>
</feature>